<dbReference type="EMBL" id="FPBO01000055">
    <property type="protein sequence ID" value="SFV16788.1"/>
    <property type="molecule type" value="Genomic_DNA"/>
</dbReference>
<dbReference type="InterPro" id="IPR024456">
    <property type="entry name" value="Integrase_catalytic_putative"/>
</dbReference>
<gene>
    <name evidence="3" type="ORF">SAMN05216552_105527</name>
</gene>
<name>A0A1I7M4C4_9BURK</name>
<evidence type="ECO:0000259" key="2">
    <source>
        <dbReference type="Pfam" id="PF12835"/>
    </source>
</evidence>
<dbReference type="InterPro" id="IPR011010">
    <property type="entry name" value="DNA_brk_join_enz"/>
</dbReference>
<accession>A0A1I7M4C4</accession>
<reference evidence="4" key="1">
    <citation type="submission" date="2016-10" db="EMBL/GenBank/DDBJ databases">
        <authorList>
            <person name="Varghese N."/>
            <person name="Submissions S."/>
        </authorList>
    </citation>
    <scope>NUCLEOTIDE SEQUENCE [LARGE SCALE GENOMIC DNA]</scope>
    <source>
        <strain evidence="4">CGMCC 1.11014</strain>
    </source>
</reference>
<evidence type="ECO:0000313" key="4">
    <source>
        <dbReference type="Proteomes" id="UP000199391"/>
    </source>
</evidence>
<sequence>MSKNSKNRSRDRDWKARLAEIIGQHNEMHAFRNKIISHGTRTARSQALFRMFGQLRDLGYGVSPNNLGDRHVAALVRFWCGERREGPQGRVQPCSAAYIQQQLSFLRVYAGWIGKPGLVRAAVRYVDDPALVTRHAAAKRDLTWAGNGVDAGALIARVEAIDKYVGVQLRLMIAFGMRRKEAVMFWPHVAEVPSYALPGGYALDARFVSFLRIRRGTKGGRLRYTAVRSDAQRDALERARRIAPQPTDHVGHPGLSLKQALDRFSNVVRTVGMTRDGLGVTAHGLRHEFANDLYFEIAQVRSPVQGGDPALDPKVRLEAYREVAEQLGHHRPRISTAYLGAYGRREGGQSDEA</sequence>
<keyword evidence="1" id="KW-0233">DNA recombination</keyword>
<dbReference type="GO" id="GO:0006310">
    <property type="term" value="P:DNA recombination"/>
    <property type="evidence" value="ECO:0007669"/>
    <property type="project" value="UniProtKB-KW"/>
</dbReference>
<proteinExistence type="predicted"/>
<dbReference type="Pfam" id="PF12835">
    <property type="entry name" value="Integrase_1"/>
    <property type="match status" value="1"/>
</dbReference>
<dbReference type="SUPFAM" id="SSF56349">
    <property type="entry name" value="DNA breaking-rejoining enzymes"/>
    <property type="match status" value="1"/>
</dbReference>
<dbReference type="AlphaFoldDB" id="A0A1I7M4C4"/>
<evidence type="ECO:0000256" key="1">
    <source>
        <dbReference type="ARBA" id="ARBA00023172"/>
    </source>
</evidence>
<dbReference type="RefSeq" id="WP_093561040.1">
    <property type="nucleotide sequence ID" value="NZ_FPBO01000055.1"/>
</dbReference>
<dbReference type="GO" id="GO:0003677">
    <property type="term" value="F:DNA binding"/>
    <property type="evidence" value="ECO:0007669"/>
    <property type="project" value="InterPro"/>
</dbReference>
<dbReference type="OrthoDB" id="5394387at2"/>
<evidence type="ECO:0000313" key="3">
    <source>
        <dbReference type="EMBL" id="SFV16788.1"/>
    </source>
</evidence>
<dbReference type="Gene3D" id="1.10.443.10">
    <property type="entry name" value="Intergrase catalytic core"/>
    <property type="match status" value="1"/>
</dbReference>
<feature type="domain" description="Integrase catalytic" evidence="2">
    <location>
        <begin position="155"/>
        <end position="292"/>
    </location>
</feature>
<dbReference type="InterPro" id="IPR013762">
    <property type="entry name" value="Integrase-like_cat_sf"/>
</dbReference>
<dbReference type="Proteomes" id="UP000199391">
    <property type="component" value="Unassembled WGS sequence"/>
</dbReference>
<protein>
    <submittedName>
        <fullName evidence="3">Integrase</fullName>
    </submittedName>
</protein>
<dbReference type="GO" id="GO:0015074">
    <property type="term" value="P:DNA integration"/>
    <property type="evidence" value="ECO:0007669"/>
    <property type="project" value="InterPro"/>
</dbReference>
<organism evidence="3 4">
    <name type="scientific">Pseudoduganella namucuonensis</name>
    <dbReference type="NCBI Taxonomy" id="1035707"/>
    <lineage>
        <taxon>Bacteria</taxon>
        <taxon>Pseudomonadati</taxon>
        <taxon>Pseudomonadota</taxon>
        <taxon>Betaproteobacteria</taxon>
        <taxon>Burkholderiales</taxon>
        <taxon>Oxalobacteraceae</taxon>
        <taxon>Telluria group</taxon>
        <taxon>Pseudoduganella</taxon>
    </lineage>
</organism>
<keyword evidence="4" id="KW-1185">Reference proteome</keyword>